<keyword evidence="2" id="KW-1185">Reference proteome</keyword>
<sequence>MEESIKYLTSIDESYNLLLDSLSILQSNNFNISSLNKIQQNIIFDSINLINNKNNFKLLINNLLLENISIIKQNDIITNNSQLLLLEIQKFKLNQSYNLLYNLLLNLPILNFQNLQSPPSFQLDYPNDKLFSEIYNRDDLNLTDLHNIPDNYTEIIENSVKNELNEKFKLIQLHDEIYQNKLNNLQLMDNKWKSELINIKSFINNDVHNLKSELSNKLSQL</sequence>
<organism evidence="1 2">
    <name type="scientific">Pichia kluyveri</name>
    <name type="common">Yeast</name>
    <dbReference type="NCBI Taxonomy" id="36015"/>
    <lineage>
        <taxon>Eukaryota</taxon>
        <taxon>Fungi</taxon>
        <taxon>Dikarya</taxon>
        <taxon>Ascomycota</taxon>
        <taxon>Saccharomycotina</taxon>
        <taxon>Pichiomycetes</taxon>
        <taxon>Pichiales</taxon>
        <taxon>Pichiaceae</taxon>
        <taxon>Pichia</taxon>
    </lineage>
</organism>
<protein>
    <submittedName>
        <fullName evidence="1">Uncharacterized protein</fullName>
    </submittedName>
</protein>
<reference evidence="1 2" key="1">
    <citation type="journal article" date="2023" name="Elife">
        <title>Identification of key yeast species and microbe-microbe interactions impacting larval growth of Drosophila in the wild.</title>
        <authorList>
            <person name="Mure A."/>
            <person name="Sugiura Y."/>
            <person name="Maeda R."/>
            <person name="Honda K."/>
            <person name="Sakurai N."/>
            <person name="Takahashi Y."/>
            <person name="Watada M."/>
            <person name="Katoh T."/>
            <person name="Gotoh A."/>
            <person name="Gotoh Y."/>
            <person name="Taniguchi I."/>
            <person name="Nakamura K."/>
            <person name="Hayashi T."/>
            <person name="Katayama T."/>
            <person name="Uemura T."/>
            <person name="Hattori Y."/>
        </authorList>
    </citation>
    <scope>NUCLEOTIDE SEQUENCE [LARGE SCALE GENOMIC DNA]</scope>
    <source>
        <strain evidence="1 2">PK-24</strain>
    </source>
</reference>
<accession>A0AAV5R0T7</accession>
<evidence type="ECO:0000313" key="1">
    <source>
        <dbReference type="EMBL" id="GMM44246.1"/>
    </source>
</evidence>
<gene>
    <name evidence="1" type="ORF">DAPK24_008210</name>
</gene>
<name>A0AAV5R0T7_PICKL</name>
<dbReference type="AlphaFoldDB" id="A0AAV5R0T7"/>
<evidence type="ECO:0000313" key="2">
    <source>
        <dbReference type="Proteomes" id="UP001378960"/>
    </source>
</evidence>
<dbReference type="EMBL" id="BTGB01000001">
    <property type="protein sequence ID" value="GMM44246.1"/>
    <property type="molecule type" value="Genomic_DNA"/>
</dbReference>
<proteinExistence type="predicted"/>
<dbReference type="Proteomes" id="UP001378960">
    <property type="component" value="Unassembled WGS sequence"/>
</dbReference>
<comment type="caution">
    <text evidence="1">The sequence shown here is derived from an EMBL/GenBank/DDBJ whole genome shotgun (WGS) entry which is preliminary data.</text>
</comment>